<dbReference type="PROSITE" id="PS50928">
    <property type="entry name" value="ABC_TM1"/>
    <property type="match status" value="1"/>
</dbReference>
<evidence type="ECO:0000256" key="3">
    <source>
        <dbReference type="ARBA" id="ARBA00022475"/>
    </source>
</evidence>
<keyword evidence="2 7" id="KW-0813">Transport</keyword>
<organism evidence="10 11">
    <name type="scientific">Kibdelosporangium aridum</name>
    <dbReference type="NCBI Taxonomy" id="2030"/>
    <lineage>
        <taxon>Bacteria</taxon>
        <taxon>Bacillati</taxon>
        <taxon>Actinomycetota</taxon>
        <taxon>Actinomycetes</taxon>
        <taxon>Pseudonocardiales</taxon>
        <taxon>Pseudonocardiaceae</taxon>
        <taxon>Kibdelosporangium</taxon>
    </lineage>
</organism>
<gene>
    <name evidence="10" type="ORF">SAMN05661093_09928</name>
</gene>
<feature type="transmembrane region" description="Helical" evidence="7">
    <location>
        <begin position="89"/>
        <end position="120"/>
    </location>
</feature>
<feature type="domain" description="ABC transmembrane type-1" evidence="9">
    <location>
        <begin position="78"/>
        <end position="262"/>
    </location>
</feature>
<feature type="transmembrane region" description="Helical" evidence="7">
    <location>
        <begin position="205"/>
        <end position="228"/>
    </location>
</feature>
<accession>A0A1W2FWQ5</accession>
<keyword evidence="3" id="KW-1003">Cell membrane</keyword>
<dbReference type="Pfam" id="PF00528">
    <property type="entry name" value="BPD_transp_1"/>
    <property type="match status" value="1"/>
</dbReference>
<dbReference type="CDD" id="cd06261">
    <property type="entry name" value="TM_PBP2"/>
    <property type="match status" value="1"/>
</dbReference>
<dbReference type="Gene3D" id="1.10.3720.10">
    <property type="entry name" value="MetI-like"/>
    <property type="match status" value="1"/>
</dbReference>
<dbReference type="PANTHER" id="PTHR30151">
    <property type="entry name" value="ALKANE SULFONATE ABC TRANSPORTER-RELATED, MEMBRANE SUBUNIT"/>
    <property type="match status" value="1"/>
</dbReference>
<dbReference type="Proteomes" id="UP000192674">
    <property type="component" value="Unassembled WGS sequence"/>
</dbReference>
<evidence type="ECO:0000256" key="7">
    <source>
        <dbReference type="RuleBase" id="RU363032"/>
    </source>
</evidence>
<comment type="similarity">
    <text evidence="7">Belongs to the binding-protein-dependent transport system permease family.</text>
</comment>
<keyword evidence="4 7" id="KW-0812">Transmembrane</keyword>
<evidence type="ECO:0000313" key="10">
    <source>
        <dbReference type="EMBL" id="SMD26345.1"/>
    </source>
</evidence>
<dbReference type="PANTHER" id="PTHR30151:SF0">
    <property type="entry name" value="ABC TRANSPORTER PERMEASE PROTEIN MJ0413-RELATED"/>
    <property type="match status" value="1"/>
</dbReference>
<evidence type="ECO:0000256" key="4">
    <source>
        <dbReference type="ARBA" id="ARBA00022692"/>
    </source>
</evidence>
<dbReference type="EMBL" id="FWXV01000014">
    <property type="protein sequence ID" value="SMD26345.1"/>
    <property type="molecule type" value="Genomic_DNA"/>
</dbReference>
<dbReference type="GO" id="GO:0005886">
    <property type="term" value="C:plasma membrane"/>
    <property type="evidence" value="ECO:0007669"/>
    <property type="project" value="UniProtKB-SubCell"/>
</dbReference>
<evidence type="ECO:0000256" key="2">
    <source>
        <dbReference type="ARBA" id="ARBA00022448"/>
    </source>
</evidence>
<keyword evidence="5 7" id="KW-1133">Transmembrane helix</keyword>
<dbReference type="SUPFAM" id="SSF161098">
    <property type="entry name" value="MetI-like"/>
    <property type="match status" value="1"/>
</dbReference>
<evidence type="ECO:0000313" key="11">
    <source>
        <dbReference type="Proteomes" id="UP000192674"/>
    </source>
</evidence>
<comment type="subcellular location">
    <subcellularLocation>
        <location evidence="1 7">Cell membrane</location>
        <topology evidence="1 7">Multi-pass membrane protein</topology>
    </subcellularLocation>
</comment>
<feature type="region of interest" description="Disordered" evidence="8">
    <location>
        <begin position="1"/>
        <end position="21"/>
    </location>
</feature>
<keyword evidence="11" id="KW-1185">Reference proteome</keyword>
<evidence type="ECO:0000256" key="5">
    <source>
        <dbReference type="ARBA" id="ARBA00022989"/>
    </source>
</evidence>
<dbReference type="InterPro" id="IPR000515">
    <property type="entry name" value="MetI-like"/>
</dbReference>
<sequence length="278" mass="30313">MIITMSSPEQPSRPTRRRASTSQRRVTAMSWLAALAMLGVWQAVTAAIQHPYFPTPAMIADTAWHIWFSGADAWRTDILPSVGRLLTGWLLAAMVGVPAGLALGRSLTATAYASMVLFLARATPATLLLPVFLLIFGIGSAMETAIILWGSIWPILLNTIDGARAVDDVQTDTARAFRVSRLQWVFLVVVPAAGPRVMTGLRMSLGLAMILMVVSEMVGTGSGIGFRLTTAQNQFATVEMWAWIVLISIVGYVLNTLLRLVERRILAWHLGFTRQAGH</sequence>
<proteinExistence type="inferred from homology"/>
<dbReference type="InterPro" id="IPR035906">
    <property type="entry name" value="MetI-like_sf"/>
</dbReference>
<feature type="transmembrane region" description="Helical" evidence="7">
    <location>
        <begin position="127"/>
        <end position="156"/>
    </location>
</feature>
<dbReference type="AlphaFoldDB" id="A0A1W2FWQ5"/>
<keyword evidence="6 7" id="KW-0472">Membrane</keyword>
<evidence type="ECO:0000256" key="8">
    <source>
        <dbReference type="SAM" id="MobiDB-lite"/>
    </source>
</evidence>
<evidence type="ECO:0000259" key="9">
    <source>
        <dbReference type="PROSITE" id="PS50928"/>
    </source>
</evidence>
<protein>
    <submittedName>
        <fullName evidence="10">ABC-type nitrate/sulfonate/bicarbonate transport system, permease component</fullName>
    </submittedName>
</protein>
<evidence type="ECO:0000256" key="6">
    <source>
        <dbReference type="ARBA" id="ARBA00023136"/>
    </source>
</evidence>
<dbReference type="GO" id="GO:0055085">
    <property type="term" value="P:transmembrane transport"/>
    <property type="evidence" value="ECO:0007669"/>
    <property type="project" value="InterPro"/>
</dbReference>
<evidence type="ECO:0000256" key="1">
    <source>
        <dbReference type="ARBA" id="ARBA00004651"/>
    </source>
</evidence>
<reference evidence="10 11" key="1">
    <citation type="submission" date="2017-04" db="EMBL/GenBank/DDBJ databases">
        <authorList>
            <person name="Afonso C.L."/>
            <person name="Miller P.J."/>
            <person name="Scott M.A."/>
            <person name="Spackman E."/>
            <person name="Goraichik I."/>
            <person name="Dimitrov K.M."/>
            <person name="Suarez D.L."/>
            <person name="Swayne D.E."/>
        </authorList>
    </citation>
    <scope>NUCLEOTIDE SEQUENCE [LARGE SCALE GENOMIC DNA]</scope>
    <source>
        <strain evidence="10 11">DSM 43828</strain>
    </source>
</reference>
<feature type="transmembrane region" description="Helical" evidence="7">
    <location>
        <begin position="240"/>
        <end position="261"/>
    </location>
</feature>
<name>A0A1W2FWQ5_KIBAR</name>